<feature type="compositionally biased region" description="Basic residues" evidence="1">
    <location>
        <begin position="424"/>
        <end position="435"/>
    </location>
</feature>
<dbReference type="EMBL" id="JBFXLS010000030">
    <property type="protein sequence ID" value="KAL2826521.1"/>
    <property type="molecule type" value="Genomic_DNA"/>
</dbReference>
<feature type="region of interest" description="Disordered" evidence="1">
    <location>
        <begin position="211"/>
        <end position="444"/>
    </location>
</feature>
<feature type="compositionally biased region" description="Basic and acidic residues" evidence="1">
    <location>
        <begin position="315"/>
        <end position="324"/>
    </location>
</feature>
<evidence type="ECO:0000313" key="2">
    <source>
        <dbReference type="EMBL" id="KAL2826521.1"/>
    </source>
</evidence>
<organism evidence="2 3">
    <name type="scientific">Aspergillus cavernicola</name>
    <dbReference type="NCBI Taxonomy" id="176166"/>
    <lineage>
        <taxon>Eukaryota</taxon>
        <taxon>Fungi</taxon>
        <taxon>Dikarya</taxon>
        <taxon>Ascomycota</taxon>
        <taxon>Pezizomycotina</taxon>
        <taxon>Eurotiomycetes</taxon>
        <taxon>Eurotiomycetidae</taxon>
        <taxon>Eurotiales</taxon>
        <taxon>Aspergillaceae</taxon>
        <taxon>Aspergillus</taxon>
        <taxon>Aspergillus subgen. Nidulantes</taxon>
    </lineage>
</organism>
<keyword evidence="3" id="KW-1185">Reference proteome</keyword>
<feature type="region of interest" description="Disordered" evidence="1">
    <location>
        <begin position="1"/>
        <end position="47"/>
    </location>
</feature>
<feature type="compositionally biased region" description="Polar residues" evidence="1">
    <location>
        <begin position="270"/>
        <end position="287"/>
    </location>
</feature>
<evidence type="ECO:0000313" key="3">
    <source>
        <dbReference type="Proteomes" id="UP001610335"/>
    </source>
</evidence>
<dbReference type="Proteomes" id="UP001610335">
    <property type="component" value="Unassembled WGS sequence"/>
</dbReference>
<accession>A0ABR4IFJ4</accession>
<evidence type="ECO:0000256" key="1">
    <source>
        <dbReference type="SAM" id="MobiDB-lite"/>
    </source>
</evidence>
<feature type="compositionally biased region" description="Polar residues" evidence="1">
    <location>
        <begin position="14"/>
        <end position="24"/>
    </location>
</feature>
<reference evidence="2 3" key="1">
    <citation type="submission" date="2024-07" db="EMBL/GenBank/DDBJ databases">
        <title>Section-level genome sequencing and comparative genomics of Aspergillus sections Usti and Cavernicolus.</title>
        <authorList>
            <consortium name="Lawrence Berkeley National Laboratory"/>
            <person name="Nybo J.L."/>
            <person name="Vesth T.C."/>
            <person name="Theobald S."/>
            <person name="Frisvad J.C."/>
            <person name="Larsen T.O."/>
            <person name="Kjaerboelling I."/>
            <person name="Rothschild-Mancinelli K."/>
            <person name="Lyhne E.K."/>
            <person name="Kogle M.E."/>
            <person name="Barry K."/>
            <person name="Clum A."/>
            <person name="Na H."/>
            <person name="Ledsgaard L."/>
            <person name="Lin J."/>
            <person name="Lipzen A."/>
            <person name="Kuo A."/>
            <person name="Riley R."/>
            <person name="Mondo S."/>
            <person name="LaButti K."/>
            <person name="Haridas S."/>
            <person name="Pangalinan J."/>
            <person name="Salamov A.A."/>
            <person name="Simmons B.A."/>
            <person name="Magnuson J.K."/>
            <person name="Chen J."/>
            <person name="Drula E."/>
            <person name="Henrissat B."/>
            <person name="Wiebenga A."/>
            <person name="Lubbers R.J."/>
            <person name="Gomes A.C."/>
            <person name="Makela M.R."/>
            <person name="Stajich J."/>
            <person name="Grigoriev I.V."/>
            <person name="Mortensen U.H."/>
            <person name="De vries R.P."/>
            <person name="Baker S.E."/>
            <person name="Andersen M.R."/>
        </authorList>
    </citation>
    <scope>NUCLEOTIDE SEQUENCE [LARGE SCALE GENOMIC DNA]</scope>
    <source>
        <strain evidence="2 3">CBS 600.67</strain>
    </source>
</reference>
<comment type="caution">
    <text evidence="2">The sequence shown here is derived from an EMBL/GenBank/DDBJ whole genome shotgun (WGS) entry which is preliminary data.</text>
</comment>
<name>A0ABR4IFJ4_9EURO</name>
<proteinExistence type="predicted"/>
<sequence>MTIVNMNPHMTFPHHQSTHPTQPAQPAHPGERPPISHNPSGPMNHDHIVNQMNHLHIRQDSISSSNEATVADIVASADVNEETGTCYVGYTFFKAQPRPGSIASWKRVDKSRMNLRQDDLSTLVRKKAKRIPVGTQYQSLSAVKRPHVDRMIEELRQNNPRFHWTCAYVKEDMRDLKGKNFQRGDYETTSMDIILMGKLVNRSPPRDHIPIQTQHSLPEHGPTSRPFSRIGPYPDPWGGPSYYQPSMPPQVHNLQQGPIPIHQHGPSPSHPQLQHVTGPQYPQQGPWEQNVAGDHPPLPVTVMQGYINQAPNPNPRHDVKDHGVRGATVNPEPQSHRQETPRRSTSRNHQTKAGRERGSSPKQPRGSEPELVYDSTSSGDDDMLVPDHGGEDSEAEFSERNNKSSRTPLPWRGSLYRGYPPSQPRHRYRTHHRKEPQRLDDRGFNRDRENATVDLIPGSGKHVARHSSRIHHGGRQHTSQPNIIHQQTSSSDLDVLLNHFGGRAHNDIRSRMLTNWEADLEERERQYHKHMLQEQVRNDRMDEVGFLSHSRSLREPMPAYPRGYLTHPLHYV</sequence>
<protein>
    <submittedName>
        <fullName evidence="2">Uncharacterized protein</fullName>
    </submittedName>
</protein>
<gene>
    <name evidence="2" type="ORF">BDW59DRAFT_145300</name>
</gene>